<dbReference type="Gene3D" id="3.30.40.10">
    <property type="entry name" value="Zinc/RING finger domain, C3HC4 (zinc finger)"/>
    <property type="match status" value="1"/>
</dbReference>
<reference evidence="4" key="1">
    <citation type="journal article" date="2020" name="Fungal Divers.">
        <title>Resolving the Mortierellaceae phylogeny through synthesis of multi-gene phylogenetics and phylogenomics.</title>
        <authorList>
            <person name="Vandepol N."/>
            <person name="Liber J."/>
            <person name="Desiro A."/>
            <person name="Na H."/>
            <person name="Kennedy M."/>
            <person name="Barry K."/>
            <person name="Grigoriev I.V."/>
            <person name="Miller A.N."/>
            <person name="O'Donnell K."/>
            <person name="Stajich J.E."/>
            <person name="Bonito G."/>
        </authorList>
    </citation>
    <scope>NUCLEOTIDE SEQUENCE</scope>
    <source>
        <strain evidence="4">NRRL 2591</strain>
    </source>
</reference>
<dbReference type="InterPro" id="IPR029071">
    <property type="entry name" value="Ubiquitin-like_domsf"/>
</dbReference>
<dbReference type="PROSITE" id="PS50053">
    <property type="entry name" value="UBIQUITIN_2"/>
    <property type="match status" value="1"/>
</dbReference>
<evidence type="ECO:0000259" key="2">
    <source>
        <dbReference type="PROSITE" id="PS50053"/>
    </source>
</evidence>
<gene>
    <name evidence="4" type="ORF">EC957_006083</name>
</gene>
<dbReference type="Gene3D" id="3.10.20.90">
    <property type="entry name" value="Phosphatidylinositol 3-kinase Catalytic Subunit, Chain A, domain 1"/>
    <property type="match status" value="1"/>
</dbReference>
<evidence type="ECO:0000313" key="4">
    <source>
        <dbReference type="EMBL" id="KAF9538867.1"/>
    </source>
</evidence>
<feature type="domain" description="Ubiquitin-like" evidence="2">
    <location>
        <begin position="124"/>
        <end position="197"/>
    </location>
</feature>
<dbReference type="InterPro" id="IPR000626">
    <property type="entry name" value="Ubiquitin-like_dom"/>
</dbReference>
<evidence type="ECO:0000259" key="3">
    <source>
        <dbReference type="PROSITE" id="PS50089"/>
    </source>
</evidence>
<dbReference type="SUPFAM" id="SSF57850">
    <property type="entry name" value="RING/U-box"/>
    <property type="match status" value="1"/>
</dbReference>
<dbReference type="CDD" id="cd16448">
    <property type="entry name" value="RING-H2"/>
    <property type="match status" value="1"/>
</dbReference>
<keyword evidence="1" id="KW-0863">Zinc-finger</keyword>
<dbReference type="AlphaFoldDB" id="A0A9P6EZW5"/>
<dbReference type="CDD" id="cd17039">
    <property type="entry name" value="Ubl_ubiquitin_like"/>
    <property type="match status" value="1"/>
</dbReference>
<feature type="domain" description="RING-type" evidence="3">
    <location>
        <begin position="336"/>
        <end position="382"/>
    </location>
</feature>
<evidence type="ECO:0008006" key="6">
    <source>
        <dbReference type="Google" id="ProtNLM"/>
    </source>
</evidence>
<evidence type="ECO:0000313" key="5">
    <source>
        <dbReference type="Proteomes" id="UP000723463"/>
    </source>
</evidence>
<proteinExistence type="predicted"/>
<evidence type="ECO:0000256" key="1">
    <source>
        <dbReference type="PROSITE-ProRule" id="PRU00175"/>
    </source>
</evidence>
<dbReference type="SUPFAM" id="SSF54236">
    <property type="entry name" value="Ubiquitin-like"/>
    <property type="match status" value="1"/>
</dbReference>
<dbReference type="InterPro" id="IPR001841">
    <property type="entry name" value="Znf_RING"/>
</dbReference>
<dbReference type="Pfam" id="PF00240">
    <property type="entry name" value="ubiquitin"/>
    <property type="match status" value="1"/>
</dbReference>
<dbReference type="EMBL" id="JAAAXW010000279">
    <property type="protein sequence ID" value="KAF9538867.1"/>
    <property type="molecule type" value="Genomic_DNA"/>
</dbReference>
<keyword evidence="1" id="KW-0862">Zinc</keyword>
<name>A0A9P6EZW5_9FUNG</name>
<accession>A0A9P6EZW5</accession>
<sequence length="392" mass="44232">MSDTTGREAYLDEANNVSDHATTSQNVLEDSTARNKRWVMSRLDVLLAHEHGKIVTVPCKESDTIETVLKWIRSKLGINLDDLYRDDLYVDGRLIRSKDQTIGDSRIFGHVLTYHHHTKNPSVIYIMTPSGNVLEVICGLDKQAVDLMYAIEKRTSSPHGSVRLVYKGKQLGGKITLAEYGIHLGSTVFLLFRQGGQQFADNHITFDTILDAPVAHPGELTPTWGPFHCKGIYSEYLCACSPENVHIYPENDLFELSKFSQFCGQCNQHDSATFVGVGFVECQYRFFGIRNTGEQVSSGWKSTEGNRYARLDPGEMLTGWRRLIFESAKMHEVDNCSICLSKLSRAYEEFSDRKIEECGQCGHCFHASCLQKYTAGVCPECDLNRHLVEGYF</sequence>
<keyword evidence="5" id="KW-1185">Reference proteome</keyword>
<dbReference type="InterPro" id="IPR013083">
    <property type="entry name" value="Znf_RING/FYVE/PHD"/>
</dbReference>
<protein>
    <recommendedName>
        <fullName evidence="6">Ubiquitin</fullName>
    </recommendedName>
</protein>
<dbReference type="PROSITE" id="PS50089">
    <property type="entry name" value="ZF_RING_2"/>
    <property type="match status" value="1"/>
</dbReference>
<comment type="caution">
    <text evidence="4">The sequence shown here is derived from an EMBL/GenBank/DDBJ whole genome shotgun (WGS) entry which is preliminary data.</text>
</comment>
<keyword evidence="1" id="KW-0479">Metal-binding</keyword>
<organism evidence="4 5">
    <name type="scientific">Mortierella hygrophila</name>
    <dbReference type="NCBI Taxonomy" id="979708"/>
    <lineage>
        <taxon>Eukaryota</taxon>
        <taxon>Fungi</taxon>
        <taxon>Fungi incertae sedis</taxon>
        <taxon>Mucoromycota</taxon>
        <taxon>Mortierellomycotina</taxon>
        <taxon>Mortierellomycetes</taxon>
        <taxon>Mortierellales</taxon>
        <taxon>Mortierellaceae</taxon>
        <taxon>Mortierella</taxon>
    </lineage>
</organism>
<dbReference type="Proteomes" id="UP000723463">
    <property type="component" value="Unassembled WGS sequence"/>
</dbReference>
<dbReference type="GO" id="GO:0008270">
    <property type="term" value="F:zinc ion binding"/>
    <property type="evidence" value="ECO:0007669"/>
    <property type="project" value="UniProtKB-KW"/>
</dbReference>